<keyword evidence="2 4" id="KW-0238">DNA-binding</keyword>
<feature type="domain" description="HTH tetR-type" evidence="5">
    <location>
        <begin position="3"/>
        <end position="63"/>
    </location>
</feature>
<dbReference type="KEGG" id="pht:BLM14_04330"/>
<dbReference type="SUPFAM" id="SSF48498">
    <property type="entry name" value="Tetracyclin repressor-like, C-terminal domain"/>
    <property type="match status" value="1"/>
</dbReference>
<dbReference type="RefSeq" id="WP_099998260.1">
    <property type="nucleotide sequence ID" value="NZ_CP017940.1"/>
</dbReference>
<dbReference type="Proteomes" id="UP000232163">
    <property type="component" value="Unassembled WGS sequence"/>
</dbReference>
<dbReference type="GO" id="GO:0003677">
    <property type="term" value="F:DNA binding"/>
    <property type="evidence" value="ECO:0007669"/>
    <property type="project" value="UniProtKB-UniRule"/>
</dbReference>
<sequence length="187" mass="20553">MSSNSKEAILAAARTIAQAHGYSGLNFRDLAEEVGIRAASIYHHFPSKADLAAAVAKRYWEDSAAYLEALLTETSDPARCLRQYPETFRWALENDNRICLCSFMAAEYDDLPEPVKKEVQNFADVNVAWLSKVLSAAGVVSSEESEARARAIYAAIAGAQLMARSRSDISLYDKLIASYRVVGLLPD</sequence>
<dbReference type="PANTHER" id="PTHR47506">
    <property type="entry name" value="TRANSCRIPTIONAL REGULATORY PROTEIN"/>
    <property type="match status" value="1"/>
</dbReference>
<dbReference type="InterPro" id="IPR009057">
    <property type="entry name" value="Homeodomain-like_sf"/>
</dbReference>
<evidence type="ECO:0000313" key="6">
    <source>
        <dbReference type="EMBL" id="PIO44795.1"/>
    </source>
</evidence>
<proteinExistence type="predicted"/>
<evidence type="ECO:0000259" key="5">
    <source>
        <dbReference type="PROSITE" id="PS50977"/>
    </source>
</evidence>
<dbReference type="PRINTS" id="PR00455">
    <property type="entry name" value="HTHTETR"/>
</dbReference>
<dbReference type="EMBL" id="MZMT01000026">
    <property type="protein sequence ID" value="PIO44795.1"/>
    <property type="molecule type" value="Genomic_DNA"/>
</dbReference>
<keyword evidence="3" id="KW-0804">Transcription</keyword>
<keyword evidence="7" id="KW-1185">Reference proteome</keyword>
<dbReference type="PROSITE" id="PS50977">
    <property type="entry name" value="HTH_TETR_2"/>
    <property type="match status" value="1"/>
</dbReference>
<gene>
    <name evidence="6" type="ORF">B5P45_10490</name>
</gene>
<comment type="caution">
    <text evidence="6">The sequence shown here is derived from an EMBL/GenBank/DDBJ whole genome shotgun (WGS) entry which is preliminary data.</text>
</comment>
<dbReference type="Pfam" id="PF00440">
    <property type="entry name" value="TetR_N"/>
    <property type="match status" value="1"/>
</dbReference>
<name>A0A2N9VZ77_9HYPH</name>
<dbReference type="OrthoDB" id="9809772at2"/>
<dbReference type="Gene3D" id="1.10.357.10">
    <property type="entry name" value="Tetracycline Repressor, domain 2"/>
    <property type="match status" value="1"/>
</dbReference>
<dbReference type="InterPro" id="IPR036271">
    <property type="entry name" value="Tet_transcr_reg_TetR-rel_C_sf"/>
</dbReference>
<evidence type="ECO:0000256" key="1">
    <source>
        <dbReference type="ARBA" id="ARBA00023015"/>
    </source>
</evidence>
<feature type="DNA-binding region" description="H-T-H motif" evidence="4">
    <location>
        <begin position="26"/>
        <end position="45"/>
    </location>
</feature>
<evidence type="ECO:0000256" key="2">
    <source>
        <dbReference type="ARBA" id="ARBA00023125"/>
    </source>
</evidence>
<protein>
    <submittedName>
        <fullName evidence="6">TetR family transcriptional regulator</fullName>
    </submittedName>
</protein>
<dbReference type="AlphaFoldDB" id="A0A2N9VZ77"/>
<evidence type="ECO:0000313" key="7">
    <source>
        <dbReference type="Proteomes" id="UP000232163"/>
    </source>
</evidence>
<reference evidence="6 7" key="1">
    <citation type="journal article" date="2017" name="Int J Environ Stud">
        <title>Does the Miocene-Pliocene relict legume Oxytropis triphylla form nitrogen-fixing nodules with a combination of bacterial strains?</title>
        <authorList>
            <person name="Safronova V."/>
            <person name="Belimov A."/>
            <person name="Sazanova A."/>
            <person name="Kuznetsova I."/>
            <person name="Popova J."/>
            <person name="Andronov E."/>
            <person name="Verkhozina A."/>
            <person name="Tikhonovich I."/>
        </authorList>
    </citation>
    <scope>NUCLEOTIDE SEQUENCE [LARGE SCALE GENOMIC DNA]</scope>
    <source>
        <strain evidence="6 7">Tri-38</strain>
    </source>
</reference>
<evidence type="ECO:0000256" key="4">
    <source>
        <dbReference type="PROSITE-ProRule" id="PRU00335"/>
    </source>
</evidence>
<dbReference type="InterPro" id="IPR001647">
    <property type="entry name" value="HTH_TetR"/>
</dbReference>
<dbReference type="SUPFAM" id="SSF46689">
    <property type="entry name" value="Homeodomain-like"/>
    <property type="match status" value="1"/>
</dbReference>
<accession>A0A2N9VZ77</accession>
<keyword evidence="1" id="KW-0805">Transcription regulation</keyword>
<organism evidence="6 7">
    <name type="scientific">Phyllobacterium zundukense</name>
    <dbReference type="NCBI Taxonomy" id="1867719"/>
    <lineage>
        <taxon>Bacteria</taxon>
        <taxon>Pseudomonadati</taxon>
        <taxon>Pseudomonadota</taxon>
        <taxon>Alphaproteobacteria</taxon>
        <taxon>Hyphomicrobiales</taxon>
        <taxon>Phyllobacteriaceae</taxon>
        <taxon>Phyllobacterium</taxon>
    </lineage>
</organism>
<dbReference type="PANTHER" id="PTHR47506:SF1">
    <property type="entry name" value="HTH-TYPE TRANSCRIPTIONAL REGULATOR YJDC"/>
    <property type="match status" value="1"/>
</dbReference>
<evidence type="ECO:0000256" key="3">
    <source>
        <dbReference type="ARBA" id="ARBA00023163"/>
    </source>
</evidence>